<dbReference type="GeneID" id="99058001"/>
<keyword evidence="1" id="KW-0732">Signal</keyword>
<evidence type="ECO:0000313" key="3">
    <source>
        <dbReference type="Proteomes" id="UP000199026"/>
    </source>
</evidence>
<evidence type="ECO:0000256" key="1">
    <source>
        <dbReference type="SAM" id="SignalP"/>
    </source>
</evidence>
<evidence type="ECO:0008006" key="4">
    <source>
        <dbReference type="Google" id="ProtNLM"/>
    </source>
</evidence>
<name>A0A1H3L1V3_9RHOB</name>
<dbReference type="NCBIfam" id="NF033223">
    <property type="entry name" value="YHYH_alt"/>
    <property type="match status" value="1"/>
</dbReference>
<feature type="signal peptide" evidence="1">
    <location>
        <begin position="1"/>
        <end position="19"/>
    </location>
</feature>
<dbReference type="SUPFAM" id="SSF50199">
    <property type="entry name" value="Staphylococcal nuclease"/>
    <property type="match status" value="1"/>
</dbReference>
<accession>A0A1H3L1V3</accession>
<dbReference type="InterPro" id="IPR035437">
    <property type="entry name" value="SNase_OB-fold_sf"/>
</dbReference>
<organism evidence="2 3">
    <name type="scientific">Lentibacter algarum</name>
    <dbReference type="NCBI Taxonomy" id="576131"/>
    <lineage>
        <taxon>Bacteria</taxon>
        <taxon>Pseudomonadati</taxon>
        <taxon>Pseudomonadota</taxon>
        <taxon>Alphaproteobacteria</taxon>
        <taxon>Rhodobacterales</taxon>
        <taxon>Roseobacteraceae</taxon>
        <taxon>Lentibacter</taxon>
    </lineage>
</organism>
<proteinExistence type="predicted"/>
<dbReference type="STRING" id="576131.SAMN05444486_102899"/>
<feature type="chain" id="PRO_5011742367" description="Endonuclease YncB, thermonuclease family" evidence="1">
    <location>
        <begin position="20"/>
        <end position="151"/>
    </location>
</feature>
<dbReference type="AlphaFoldDB" id="A0A1H3L1V3"/>
<reference evidence="2 3" key="1">
    <citation type="submission" date="2016-10" db="EMBL/GenBank/DDBJ databases">
        <authorList>
            <person name="de Groot N.N."/>
        </authorList>
    </citation>
    <scope>NUCLEOTIDE SEQUENCE [LARGE SCALE GENOMIC DNA]</scope>
    <source>
        <strain evidence="2 3">DSM 24677</strain>
    </source>
</reference>
<dbReference type="InterPro" id="IPR047773">
    <property type="entry name" value="YHYH_dom_bact"/>
</dbReference>
<evidence type="ECO:0000313" key="2">
    <source>
        <dbReference type="EMBL" id="SDY58497.1"/>
    </source>
</evidence>
<protein>
    <recommendedName>
        <fullName evidence="4">Endonuclease YncB, thermonuclease family</fullName>
    </recommendedName>
</protein>
<sequence>MKIAYLAALFLILSNQATAHSGGLNKQGCHAGSKPYHCHRGPKAAPKASAQSTILSGTVTHVRDGDTIEVNGIAVRLSALDCPETDTRQGQAATKLAKQFQGAQAICELTGAKTYDRVVGYCSIGGNDFGSYMMQNSSCKVWPKYDVWDRY</sequence>
<dbReference type="Gene3D" id="2.40.50.90">
    <property type="match status" value="1"/>
</dbReference>
<gene>
    <name evidence="2" type="ORF">SAMN05444486_102899</name>
</gene>
<dbReference type="Proteomes" id="UP000199026">
    <property type="component" value="Unassembled WGS sequence"/>
</dbReference>
<dbReference type="EMBL" id="FNPR01000002">
    <property type="protein sequence ID" value="SDY58497.1"/>
    <property type="molecule type" value="Genomic_DNA"/>
</dbReference>
<keyword evidence="3" id="KW-1185">Reference proteome</keyword>
<dbReference type="RefSeq" id="WP_218140879.1">
    <property type="nucleotide sequence ID" value="NZ_FNPR01000002.1"/>
</dbReference>